<dbReference type="Gene3D" id="1.25.40.20">
    <property type="entry name" value="Ankyrin repeat-containing domain"/>
    <property type="match status" value="1"/>
</dbReference>
<keyword evidence="1" id="KW-0040">ANK repeat</keyword>
<accession>A0AA40BFX5</accession>
<protein>
    <recommendedName>
        <fullName evidence="4">Ankyrin repeat protein</fullName>
    </recommendedName>
</protein>
<dbReference type="RefSeq" id="XP_060302070.1">
    <property type="nucleotide sequence ID" value="XM_060436711.1"/>
</dbReference>
<dbReference type="EMBL" id="JAUIRO010000001">
    <property type="protein sequence ID" value="KAK0733193.1"/>
    <property type="molecule type" value="Genomic_DNA"/>
</dbReference>
<proteinExistence type="predicted"/>
<keyword evidence="3" id="KW-1185">Reference proteome</keyword>
<organism evidence="2 3">
    <name type="scientific">Lasiosphaeria miniovina</name>
    <dbReference type="NCBI Taxonomy" id="1954250"/>
    <lineage>
        <taxon>Eukaryota</taxon>
        <taxon>Fungi</taxon>
        <taxon>Dikarya</taxon>
        <taxon>Ascomycota</taxon>
        <taxon>Pezizomycotina</taxon>
        <taxon>Sordariomycetes</taxon>
        <taxon>Sordariomycetidae</taxon>
        <taxon>Sordariales</taxon>
        <taxon>Lasiosphaeriaceae</taxon>
        <taxon>Lasiosphaeria</taxon>
    </lineage>
</organism>
<dbReference type="InterPro" id="IPR002110">
    <property type="entry name" value="Ankyrin_rpt"/>
</dbReference>
<dbReference type="Proteomes" id="UP001172101">
    <property type="component" value="Unassembled WGS sequence"/>
</dbReference>
<evidence type="ECO:0008006" key="4">
    <source>
        <dbReference type="Google" id="ProtNLM"/>
    </source>
</evidence>
<comment type="caution">
    <text evidence="2">The sequence shown here is derived from an EMBL/GenBank/DDBJ whole genome shotgun (WGS) entry which is preliminary data.</text>
</comment>
<evidence type="ECO:0000256" key="1">
    <source>
        <dbReference type="PROSITE-ProRule" id="PRU00023"/>
    </source>
</evidence>
<reference evidence="2" key="1">
    <citation type="submission" date="2023-06" db="EMBL/GenBank/DDBJ databases">
        <title>Genome-scale phylogeny and comparative genomics of the fungal order Sordariales.</title>
        <authorList>
            <consortium name="Lawrence Berkeley National Laboratory"/>
            <person name="Hensen N."/>
            <person name="Bonometti L."/>
            <person name="Westerberg I."/>
            <person name="Brannstrom I.O."/>
            <person name="Guillou S."/>
            <person name="Cros-Aarteil S."/>
            <person name="Calhoun S."/>
            <person name="Haridas S."/>
            <person name="Kuo A."/>
            <person name="Mondo S."/>
            <person name="Pangilinan J."/>
            <person name="Riley R."/>
            <person name="LaButti K."/>
            <person name="Andreopoulos B."/>
            <person name="Lipzen A."/>
            <person name="Chen C."/>
            <person name="Yanf M."/>
            <person name="Daum C."/>
            <person name="Ng V."/>
            <person name="Clum A."/>
            <person name="Steindorff A."/>
            <person name="Ohm R."/>
            <person name="Martin F."/>
            <person name="Silar P."/>
            <person name="Natvig D."/>
            <person name="Lalanne C."/>
            <person name="Gautier V."/>
            <person name="Ament-velasquez S.L."/>
            <person name="Kruys A."/>
            <person name="Hutchinson M.I."/>
            <person name="Powell A.J."/>
            <person name="Barry K."/>
            <person name="Miller A.N."/>
            <person name="Grigoriev I.V."/>
            <person name="Debuchy R."/>
            <person name="Gladieux P."/>
            <person name="Thoren M.H."/>
            <person name="Johannesson H."/>
        </authorList>
    </citation>
    <scope>NUCLEOTIDE SEQUENCE</scope>
    <source>
        <strain evidence="2">SMH2392-1A</strain>
    </source>
</reference>
<evidence type="ECO:0000313" key="3">
    <source>
        <dbReference type="Proteomes" id="UP001172101"/>
    </source>
</evidence>
<evidence type="ECO:0000313" key="2">
    <source>
        <dbReference type="EMBL" id="KAK0733193.1"/>
    </source>
</evidence>
<feature type="repeat" description="ANK" evidence="1">
    <location>
        <begin position="24"/>
        <end position="56"/>
    </location>
</feature>
<dbReference type="GeneID" id="85319981"/>
<dbReference type="AlphaFoldDB" id="A0AA40BFX5"/>
<sequence length="175" mass="19377">MARFAAAFAVLIDAGADLEAQDFDGLTVLLQAAKNRQPEKMRFLMAAGAQIDAVSSVYGNVLHIAAAFTDVALLEFLDSIDLSMTDVEHATEKRGTPWGVLRFVMTRSELELGLEILNRPTKEVARRFTALFRKVRDQNLQHDFDILATVLESLRLKEGGVALKHLAPLIQLKES</sequence>
<gene>
    <name evidence="2" type="ORF">B0T26DRAFT_635337</name>
</gene>
<dbReference type="InterPro" id="IPR036770">
    <property type="entry name" value="Ankyrin_rpt-contain_sf"/>
</dbReference>
<dbReference type="PROSITE" id="PS50088">
    <property type="entry name" value="ANK_REPEAT"/>
    <property type="match status" value="1"/>
</dbReference>
<dbReference type="SUPFAM" id="SSF48403">
    <property type="entry name" value="Ankyrin repeat"/>
    <property type="match status" value="1"/>
</dbReference>
<name>A0AA40BFX5_9PEZI</name>